<organism evidence="2 3">
    <name type="scientific">Anaeromyxobacter diazotrophicus</name>
    <dbReference type="NCBI Taxonomy" id="2590199"/>
    <lineage>
        <taxon>Bacteria</taxon>
        <taxon>Pseudomonadati</taxon>
        <taxon>Myxococcota</taxon>
        <taxon>Myxococcia</taxon>
        <taxon>Myxococcales</taxon>
        <taxon>Cystobacterineae</taxon>
        <taxon>Anaeromyxobacteraceae</taxon>
        <taxon>Anaeromyxobacter</taxon>
    </lineage>
</organism>
<dbReference type="EMBL" id="BJTG01000005">
    <property type="protein sequence ID" value="GEJ57636.1"/>
    <property type="molecule type" value="Genomic_DNA"/>
</dbReference>
<dbReference type="Pfam" id="PF02190">
    <property type="entry name" value="LON_substr_bdg"/>
    <property type="match status" value="1"/>
</dbReference>
<dbReference type="SUPFAM" id="SSF88697">
    <property type="entry name" value="PUA domain-like"/>
    <property type="match status" value="1"/>
</dbReference>
<dbReference type="RefSeq" id="WP_235969592.1">
    <property type="nucleotide sequence ID" value="NZ_BJTG01000005.1"/>
</dbReference>
<dbReference type="GO" id="GO:0006508">
    <property type="term" value="P:proteolysis"/>
    <property type="evidence" value="ECO:0007669"/>
    <property type="project" value="UniProtKB-KW"/>
</dbReference>
<dbReference type="Proteomes" id="UP000503640">
    <property type="component" value="Unassembled WGS sequence"/>
</dbReference>
<dbReference type="PANTHER" id="PTHR46732">
    <property type="entry name" value="ATP-DEPENDENT PROTEASE LA (LON) DOMAIN PROTEIN"/>
    <property type="match status" value="1"/>
</dbReference>
<keyword evidence="2" id="KW-0645">Protease</keyword>
<evidence type="ECO:0000313" key="3">
    <source>
        <dbReference type="Proteomes" id="UP000503640"/>
    </source>
</evidence>
<proteinExistence type="predicted"/>
<dbReference type="InterPro" id="IPR046336">
    <property type="entry name" value="Lon_prtase_N_sf"/>
</dbReference>
<name>A0A7I9VMK1_9BACT</name>
<sequence>MADEDVIDLDELRTALVRTCARLKVFPLPGVVVLPGTPTPFHVFEPRYRQLTAEALRGDRMLAVATLASEEGATQDRAPIQPIAGAGFIEEAEELPDGRFHILVRGLARVRLVEELENGLPYREFRAELLEDVYPPAGSAALLRQRRALEACVLQLAEVLPPESGAPQLAELAARTPSASTLADLVAAAVVSEPDKRLAVIEELDVAKRLDLVTGEVASVILMLSQGRTPSA</sequence>
<dbReference type="InterPro" id="IPR015947">
    <property type="entry name" value="PUA-like_sf"/>
</dbReference>
<dbReference type="AlphaFoldDB" id="A0A7I9VMK1"/>
<feature type="domain" description="Lon N-terminal" evidence="1">
    <location>
        <begin position="23"/>
        <end position="221"/>
    </location>
</feature>
<keyword evidence="2" id="KW-0378">Hydrolase</keyword>
<dbReference type="Gene3D" id="2.30.130.40">
    <property type="entry name" value="LON domain-like"/>
    <property type="match status" value="1"/>
</dbReference>
<evidence type="ECO:0000259" key="1">
    <source>
        <dbReference type="PROSITE" id="PS51787"/>
    </source>
</evidence>
<reference evidence="3" key="1">
    <citation type="journal article" date="2020" name="Appl. Environ. Microbiol.">
        <title>Diazotrophic Anaeromyxobacter Isolates from Soils.</title>
        <authorList>
            <person name="Masuda Y."/>
            <person name="Yamanaka H."/>
            <person name="Xu Z.X."/>
            <person name="Shiratori Y."/>
            <person name="Aono T."/>
            <person name="Amachi S."/>
            <person name="Senoo K."/>
            <person name="Itoh H."/>
        </authorList>
    </citation>
    <scope>NUCLEOTIDE SEQUENCE [LARGE SCALE GENOMIC DNA]</scope>
    <source>
        <strain evidence="3">R267</strain>
    </source>
</reference>
<accession>A0A7I9VMK1</accession>
<protein>
    <submittedName>
        <fullName evidence="2">ATP-dependent protease</fullName>
    </submittedName>
</protein>
<gene>
    <name evidence="2" type="primary">lon_2</name>
    <name evidence="2" type="ORF">AMYX_23770</name>
</gene>
<dbReference type="PROSITE" id="PS51787">
    <property type="entry name" value="LON_N"/>
    <property type="match status" value="1"/>
</dbReference>
<dbReference type="GO" id="GO:0008233">
    <property type="term" value="F:peptidase activity"/>
    <property type="evidence" value="ECO:0007669"/>
    <property type="project" value="UniProtKB-KW"/>
</dbReference>
<keyword evidence="3" id="KW-1185">Reference proteome</keyword>
<comment type="caution">
    <text evidence="2">The sequence shown here is derived from an EMBL/GenBank/DDBJ whole genome shotgun (WGS) entry which is preliminary data.</text>
</comment>
<dbReference type="PANTHER" id="PTHR46732:SF8">
    <property type="entry name" value="ATP-DEPENDENT PROTEASE LA (LON) DOMAIN PROTEIN"/>
    <property type="match status" value="1"/>
</dbReference>
<evidence type="ECO:0000313" key="2">
    <source>
        <dbReference type="EMBL" id="GEJ57636.1"/>
    </source>
</evidence>
<dbReference type="InterPro" id="IPR003111">
    <property type="entry name" value="Lon_prtase_N"/>
</dbReference>
<dbReference type="Gene3D" id="1.20.58.1480">
    <property type="match status" value="1"/>
</dbReference>
<dbReference type="SMART" id="SM00464">
    <property type="entry name" value="LON"/>
    <property type="match status" value="1"/>
</dbReference>